<feature type="compositionally biased region" description="Gly residues" evidence="1">
    <location>
        <begin position="114"/>
        <end position="125"/>
    </location>
</feature>
<accession>A0AAV7WRF5</accession>
<evidence type="ECO:0000313" key="3">
    <source>
        <dbReference type="Proteomes" id="UP001066276"/>
    </source>
</evidence>
<reference evidence="2" key="1">
    <citation type="journal article" date="2022" name="bioRxiv">
        <title>Sequencing and chromosome-scale assembly of the giantPleurodeles waltlgenome.</title>
        <authorList>
            <person name="Brown T."/>
            <person name="Elewa A."/>
            <person name="Iarovenko S."/>
            <person name="Subramanian E."/>
            <person name="Araus A.J."/>
            <person name="Petzold A."/>
            <person name="Susuki M."/>
            <person name="Suzuki K.-i.T."/>
            <person name="Hayashi T."/>
            <person name="Toyoda A."/>
            <person name="Oliveira C."/>
            <person name="Osipova E."/>
            <person name="Leigh N.D."/>
            <person name="Simon A."/>
            <person name="Yun M.H."/>
        </authorList>
    </citation>
    <scope>NUCLEOTIDE SEQUENCE</scope>
    <source>
        <strain evidence="2">20211129_DDA</strain>
        <tissue evidence="2">Liver</tissue>
    </source>
</reference>
<dbReference type="EMBL" id="JANPWB010000001">
    <property type="protein sequence ID" value="KAJ1215093.1"/>
    <property type="molecule type" value="Genomic_DNA"/>
</dbReference>
<gene>
    <name evidence="2" type="ORF">NDU88_002703</name>
</gene>
<dbReference type="AlphaFoldDB" id="A0AAV7WRF5"/>
<name>A0AAV7WRF5_PLEWA</name>
<keyword evidence="3" id="KW-1185">Reference proteome</keyword>
<proteinExistence type="predicted"/>
<organism evidence="2 3">
    <name type="scientific">Pleurodeles waltl</name>
    <name type="common">Iberian ribbed newt</name>
    <dbReference type="NCBI Taxonomy" id="8319"/>
    <lineage>
        <taxon>Eukaryota</taxon>
        <taxon>Metazoa</taxon>
        <taxon>Chordata</taxon>
        <taxon>Craniata</taxon>
        <taxon>Vertebrata</taxon>
        <taxon>Euteleostomi</taxon>
        <taxon>Amphibia</taxon>
        <taxon>Batrachia</taxon>
        <taxon>Caudata</taxon>
        <taxon>Salamandroidea</taxon>
        <taxon>Salamandridae</taxon>
        <taxon>Pleurodelinae</taxon>
        <taxon>Pleurodeles</taxon>
    </lineage>
</organism>
<protein>
    <submittedName>
        <fullName evidence="2">Uncharacterized protein</fullName>
    </submittedName>
</protein>
<sequence>MVQHHDPEKKRRLGPAQPAGQRCGMARSWPQDDRGSFVQLTSGYITTSGKLHGEWGCSVSEERLGGQEKAAMEYEGGCGVEETMLDYGDESLEDEEAMWLPRGNDQERPAGEAAGSGTGINLGAR</sequence>
<dbReference type="Proteomes" id="UP001066276">
    <property type="component" value="Chromosome 1_1"/>
</dbReference>
<feature type="region of interest" description="Disordered" evidence="1">
    <location>
        <begin position="102"/>
        <end position="125"/>
    </location>
</feature>
<comment type="caution">
    <text evidence="2">The sequence shown here is derived from an EMBL/GenBank/DDBJ whole genome shotgun (WGS) entry which is preliminary data.</text>
</comment>
<feature type="region of interest" description="Disordered" evidence="1">
    <location>
        <begin position="1"/>
        <end position="34"/>
    </location>
</feature>
<evidence type="ECO:0000313" key="2">
    <source>
        <dbReference type="EMBL" id="KAJ1215093.1"/>
    </source>
</evidence>
<evidence type="ECO:0000256" key="1">
    <source>
        <dbReference type="SAM" id="MobiDB-lite"/>
    </source>
</evidence>